<organism evidence="1 2">
    <name type="scientific">Xenorhabdus doucetiae</name>
    <dbReference type="NCBI Taxonomy" id="351671"/>
    <lineage>
        <taxon>Bacteria</taxon>
        <taxon>Pseudomonadati</taxon>
        <taxon>Pseudomonadota</taxon>
        <taxon>Gammaproteobacteria</taxon>
        <taxon>Enterobacterales</taxon>
        <taxon>Morganellaceae</taxon>
        <taxon>Xenorhabdus</taxon>
    </lineage>
</organism>
<sequence length="55" mass="6880">MQMETRLFLLLYKEKLYLLIDFLILRNMKNSQCHLILPIDYYYEIFLSNNVYQEK</sequence>
<dbReference type="AlphaFoldDB" id="A0A068QNT3"/>
<proteinExistence type="predicted"/>
<dbReference type="KEGG" id="xdo:XDD1_0964"/>
<evidence type="ECO:0000313" key="2">
    <source>
        <dbReference type="Proteomes" id="UP000032721"/>
    </source>
</evidence>
<dbReference type="Proteomes" id="UP000032721">
    <property type="component" value="Chromosome"/>
</dbReference>
<protein>
    <submittedName>
        <fullName evidence="1">Uncharacterized protein</fullName>
    </submittedName>
</protein>
<name>A0A068QNT3_9GAMM</name>
<reference evidence="1 2" key="1">
    <citation type="submission" date="2013-07" db="EMBL/GenBank/DDBJ databases">
        <authorList>
            <person name="Genoscope - CEA"/>
        </authorList>
    </citation>
    <scope>NUCLEOTIDE SEQUENCE [LARGE SCALE GENOMIC DNA]</scope>
    <source>
        <strain evidence="2">FRM16 / DSM 17909</strain>
    </source>
</reference>
<gene>
    <name evidence="1" type="ORF">XDD1_0964</name>
</gene>
<evidence type="ECO:0000313" key="1">
    <source>
        <dbReference type="EMBL" id="CDG16667.1"/>
    </source>
</evidence>
<dbReference type="HOGENOM" id="CLU_3031479_0_0_6"/>
<accession>A0A068QNT3</accession>
<dbReference type="EMBL" id="FO704550">
    <property type="protein sequence ID" value="CDG16667.1"/>
    <property type="molecule type" value="Genomic_DNA"/>
</dbReference>